<dbReference type="OrthoDB" id="9773293at2"/>
<dbReference type="Pfam" id="PF00561">
    <property type="entry name" value="Abhydrolase_1"/>
    <property type="match status" value="1"/>
</dbReference>
<dbReference type="PANTHER" id="PTHR43798:SF31">
    <property type="entry name" value="AB HYDROLASE SUPERFAMILY PROTEIN YCLE"/>
    <property type="match status" value="1"/>
</dbReference>
<dbReference type="GO" id="GO:0016787">
    <property type="term" value="F:hydrolase activity"/>
    <property type="evidence" value="ECO:0007669"/>
    <property type="project" value="UniProtKB-KW"/>
</dbReference>
<accession>A0A1I7F380</accession>
<evidence type="ECO:0000256" key="1">
    <source>
        <dbReference type="ARBA" id="ARBA00022801"/>
    </source>
</evidence>
<dbReference type="STRING" id="155865.SAMN05216515_10582"/>
<evidence type="ECO:0000313" key="3">
    <source>
        <dbReference type="EMBL" id="SFU30620.1"/>
    </source>
</evidence>
<dbReference type="InterPro" id="IPR029058">
    <property type="entry name" value="AB_hydrolase_fold"/>
</dbReference>
<dbReference type="GO" id="GO:0016020">
    <property type="term" value="C:membrane"/>
    <property type="evidence" value="ECO:0007669"/>
    <property type="project" value="TreeGrafter"/>
</dbReference>
<reference evidence="3 4" key="1">
    <citation type="submission" date="2016-10" db="EMBL/GenBank/DDBJ databases">
        <authorList>
            <person name="de Groot N.N."/>
        </authorList>
    </citation>
    <scope>NUCLEOTIDE SEQUENCE [LARGE SCALE GENOMIC DNA]</scope>
    <source>
        <strain evidence="3 4">KHGC13</strain>
    </source>
</reference>
<dbReference type="InterPro" id="IPR000073">
    <property type="entry name" value="AB_hydrolase_1"/>
</dbReference>
<keyword evidence="1" id="KW-0378">Hydrolase</keyword>
<dbReference type="EMBL" id="FPBT01000001">
    <property type="protein sequence ID" value="SFU30620.1"/>
    <property type="molecule type" value="Genomic_DNA"/>
</dbReference>
<dbReference type="Proteomes" id="UP000198817">
    <property type="component" value="Unassembled WGS sequence"/>
</dbReference>
<dbReference type="Gene3D" id="3.40.50.1820">
    <property type="entry name" value="alpha/beta hydrolase"/>
    <property type="match status" value="1"/>
</dbReference>
<evidence type="ECO:0000259" key="2">
    <source>
        <dbReference type="Pfam" id="PF00561"/>
    </source>
</evidence>
<dbReference type="RefSeq" id="WP_090469438.1">
    <property type="nucleotide sequence ID" value="NZ_CACVNK010000074.1"/>
</dbReference>
<evidence type="ECO:0000313" key="4">
    <source>
        <dbReference type="Proteomes" id="UP000198817"/>
    </source>
</evidence>
<dbReference type="SUPFAM" id="SSF53474">
    <property type="entry name" value="alpha/beta-Hydrolases"/>
    <property type="match status" value="1"/>
</dbReference>
<protein>
    <submittedName>
        <fullName evidence="3">Pimeloyl-ACP methyl ester carboxylesterase</fullName>
    </submittedName>
</protein>
<keyword evidence="4" id="KW-1185">Reference proteome</keyword>
<dbReference type="AlphaFoldDB" id="A0A1I7F380"/>
<sequence length="266" mass="30160">MATFRTNDNATIHYEVYGKGNPKTLLMIHGWDQSAAAFCENVPTLAEHYQVVTIDLRGHGESENVKYGYRISRLAMDVHELIELLGLQDITILGWSMGCSVTWSYWDLFRDEHLAKMVLVDEPPLCLINEGNPVGFTDNDGLNELVDSVLNDTVNATQGFVDMMLYTEEGKEKWGEQTLEESLKMPKEQCAFLVRNHVYTDWRDVIPTISIPTLVIAAEHSHVPVANNEWTHEQIAGSEFICLKDAHMTFLTDPEPFNRALIEFIG</sequence>
<proteinExistence type="predicted"/>
<gene>
    <name evidence="3" type="ORF">SAMN05216508_101228</name>
</gene>
<dbReference type="InterPro" id="IPR050266">
    <property type="entry name" value="AB_hydrolase_sf"/>
</dbReference>
<name>A0A1I7F380_9FIRM</name>
<organism evidence="3 4">
    <name type="scientific">Eubacterium pyruvativorans</name>
    <dbReference type="NCBI Taxonomy" id="155865"/>
    <lineage>
        <taxon>Bacteria</taxon>
        <taxon>Bacillati</taxon>
        <taxon>Bacillota</taxon>
        <taxon>Clostridia</taxon>
        <taxon>Eubacteriales</taxon>
        <taxon>Eubacteriaceae</taxon>
        <taxon>Eubacterium</taxon>
    </lineage>
</organism>
<dbReference type="PANTHER" id="PTHR43798">
    <property type="entry name" value="MONOACYLGLYCEROL LIPASE"/>
    <property type="match status" value="1"/>
</dbReference>
<feature type="domain" description="AB hydrolase-1" evidence="2">
    <location>
        <begin position="24"/>
        <end position="226"/>
    </location>
</feature>